<keyword evidence="4" id="KW-1185">Reference proteome</keyword>
<evidence type="ECO:0000313" key="4">
    <source>
        <dbReference type="Proteomes" id="UP000663760"/>
    </source>
</evidence>
<name>A0A7I8KEM9_SPIIN</name>
<evidence type="ECO:0000256" key="1">
    <source>
        <dbReference type="SAM" id="Coils"/>
    </source>
</evidence>
<accession>A0A7I8KEM9</accession>
<evidence type="ECO:0000313" key="3">
    <source>
        <dbReference type="EMBL" id="CAA7395972.1"/>
    </source>
</evidence>
<dbReference type="PANTHER" id="PTHR43939:SF68">
    <property type="entry name" value="CENTROSOMAL PROTEIN OF 290 KDA-LIKE"/>
    <property type="match status" value="1"/>
</dbReference>
<reference evidence="3" key="1">
    <citation type="submission" date="2020-02" db="EMBL/GenBank/DDBJ databases">
        <authorList>
            <person name="Scholz U."/>
            <person name="Mascher M."/>
            <person name="Fiebig A."/>
        </authorList>
    </citation>
    <scope>NUCLEOTIDE SEQUENCE</scope>
</reference>
<proteinExistence type="predicted"/>
<feature type="compositionally biased region" description="Basic and acidic residues" evidence="2">
    <location>
        <begin position="74"/>
        <end position="83"/>
    </location>
</feature>
<feature type="coiled-coil region" evidence="1">
    <location>
        <begin position="1447"/>
        <end position="1481"/>
    </location>
</feature>
<dbReference type="OrthoDB" id="10255522at2759"/>
<dbReference type="Proteomes" id="UP000663760">
    <property type="component" value="Chromosome 5"/>
</dbReference>
<feature type="region of interest" description="Disordered" evidence="2">
    <location>
        <begin position="1"/>
        <end position="132"/>
    </location>
</feature>
<feature type="compositionally biased region" description="Basic and acidic residues" evidence="2">
    <location>
        <begin position="94"/>
        <end position="110"/>
    </location>
</feature>
<sequence>MSKSFGRPAKASPSSKTSPSAAGAGEDDPESPGGSSSSGDGRNTGQSVSEVSVSEGEGSSSEGVLVEHPLNPDQDSRSLHGDPDSGILVNIDGSMHEGDRESDDGGREDTFVDAPDELSFSEGRSSSGLGDPMVLIGASQSNEVAHLTERLEAAVAECMKYKEEREACGREIVTLYETLRAMTNSQSGLVSGDNTKAGGSDDDSNTFSLSPMDAIIKGCSEIASHLKSDWDERQQLENHARGLSAIVFAKNQEIEELKMEVAENSISRDIVFSYLNSLQESQTEYLRQSTDAFVWRLLSSLATVVTLDEEDLEKDVLDGFSLVEKRTTKLIEKHSQFLSEISQLGRCLSTVQSDFMIPQHNELKVVFDAARQELLEGKSKESYLLETINELRKEKDEILERLYRMTHDLEEAKVEASKAKAGLEQAESKFMTVKEKLSMAVTKGKSLVQHRDALKKLLSDKTAELERCLLELQQKSEALDSTQARVEELSKSEDMILSLQDSLSQQSKVLCEIEEVVSQIDYPMNVPSVELVDKVRCLVDQKHTAEGVLQGYSKLQGALSSVDLPQDVSSSDSESQLNWLLRSFTESKENAAKLRDELSSMQAAVISCESQLLEANKEIDGLTASISERREEVSSLQDVNEDLKSKYEGIVEKLSHVSSEKNQLMKVLIDLSESTEDQSSQVIDTLIENCLGKAEEWRRTAHESSVFSELFQRMQSLVFMKEQELALSTMICEEERLDRAVVMNMSNQLKQAYEEIKSLRNEKDGLQKDFERVEERCSLLREKLSMAVKKGKGLVQDREGLKLSLDEKNSEIQKLQHDLQLQDSATAELRGQIEILSADVGHIKQLEIDIASLKQERDQMKQLLRESGDSFQKMVGAINHISLPYSINSEDPAEKLKRISEYIHEVTIVKASKDQELEQAKGEALTLVTRLAHGDATISNLEIALSEMEKKVSAILEEKEDAKLGKVSAEQELEKVKEDVDSLTDKLTQSYVTIRNLENALSQAENSISILTNEKNGIEGESKLEIISLNAKLAACVEELVEARDKVENRSAELISHLRNLETLTKDEGLFVMMVEGFREKIEGLKSFGLLIENLRDRFAASGLEGNPDSEKDPHLEKLLSFPPFEDYCHAKLATIDSRRADEVGDTPSLAKVVEASSIQMNNLMERFRDFSGYVDEHITLLLQALQTIVNDADGMMEYREKLSVNLKNLEAHNQAQETKVLALQKNLTTVLAACRQASHHLRIEFDGIPDADSSVEHERHLSAKLHESREAGGGEIEEYNENSITVECDIVAVELLGAVETLFMGNHVETLFDRLNMIEVPFKESAVNIEGQSFSSPVDKIFYILDNVAKLQVLVNSMIQEKDQMQSTLGNYLHEIEQFREASENYAVINQDLEDKKSNLVDLSQGLEKVILKLGGYEFLESKRPVDTKGLLQLLEWRVMASLQDSESLKSRVQELGAKLQESQALNEDLSSSIKLLEDSIHTRSSLTDVSKERTVSEGSSLVSGSEILEIEDGGHVGKKSVSPVPAAAHARTTRKPSSDHLALNVDTESERLISSRGIDDKGHVFKSLNTSGLIPKQGKHVADRIDGLWVSAGRLLMGRPEARMGLVAYWLLLHVWLIGTIL</sequence>
<dbReference type="PANTHER" id="PTHR43939">
    <property type="entry name" value="COILED-COIL DOMAIN-CONTAINING PROTEIN 158"/>
    <property type="match status" value="1"/>
</dbReference>
<feature type="coiled-coil region" evidence="1">
    <location>
        <begin position="388"/>
        <end position="429"/>
    </location>
</feature>
<protein>
    <submittedName>
        <fullName evidence="3">Uncharacterized protein</fullName>
    </submittedName>
</protein>
<keyword evidence="1" id="KW-0175">Coiled coil</keyword>
<dbReference type="EMBL" id="LR746268">
    <property type="protein sequence ID" value="CAA7395972.1"/>
    <property type="molecule type" value="Genomic_DNA"/>
</dbReference>
<organism evidence="3 4">
    <name type="scientific">Spirodela intermedia</name>
    <name type="common">Intermediate duckweed</name>
    <dbReference type="NCBI Taxonomy" id="51605"/>
    <lineage>
        <taxon>Eukaryota</taxon>
        <taxon>Viridiplantae</taxon>
        <taxon>Streptophyta</taxon>
        <taxon>Embryophyta</taxon>
        <taxon>Tracheophyta</taxon>
        <taxon>Spermatophyta</taxon>
        <taxon>Magnoliopsida</taxon>
        <taxon>Liliopsida</taxon>
        <taxon>Araceae</taxon>
        <taxon>Lemnoideae</taxon>
        <taxon>Spirodela</taxon>
    </lineage>
</organism>
<feature type="coiled-coil region" evidence="1">
    <location>
        <begin position="1200"/>
        <end position="1227"/>
    </location>
</feature>
<gene>
    <name evidence="3" type="ORF">SI8410_05006635</name>
</gene>
<feature type="compositionally biased region" description="Low complexity" evidence="2">
    <location>
        <begin position="31"/>
        <end position="67"/>
    </location>
</feature>
<feature type="coiled-coil region" evidence="1">
    <location>
        <begin position="938"/>
        <end position="1064"/>
    </location>
</feature>
<evidence type="ECO:0000256" key="2">
    <source>
        <dbReference type="SAM" id="MobiDB-lite"/>
    </source>
</evidence>
<feature type="coiled-coil region" evidence="1">
    <location>
        <begin position="584"/>
        <end position="646"/>
    </location>
</feature>
<feature type="compositionally biased region" description="Low complexity" evidence="2">
    <location>
        <begin position="8"/>
        <end position="24"/>
    </location>
</feature>
<feature type="coiled-coil region" evidence="1">
    <location>
        <begin position="742"/>
        <end position="863"/>
    </location>
</feature>
<feature type="coiled-coil region" evidence="1">
    <location>
        <begin position="465"/>
        <end position="492"/>
    </location>
</feature>
<feature type="region of interest" description="Disordered" evidence="2">
    <location>
        <begin position="1516"/>
        <end position="1541"/>
    </location>
</feature>
<dbReference type="SUPFAM" id="SSF90257">
    <property type="entry name" value="Myosin rod fragments"/>
    <property type="match status" value="1"/>
</dbReference>